<feature type="domain" description="Plastocyanin-like" evidence="2">
    <location>
        <begin position="421"/>
        <end position="525"/>
    </location>
</feature>
<evidence type="ECO:0000256" key="1">
    <source>
        <dbReference type="ARBA" id="ARBA00010609"/>
    </source>
</evidence>
<dbReference type="SUPFAM" id="SSF49503">
    <property type="entry name" value="Cupredoxins"/>
    <property type="match status" value="3"/>
</dbReference>
<evidence type="ECO:0000313" key="4">
    <source>
        <dbReference type="EMBL" id="GAA3625622.1"/>
    </source>
</evidence>
<protein>
    <submittedName>
        <fullName evidence="4">Multicopper oxidase family protein</fullName>
    </submittedName>
</protein>
<comment type="caution">
    <text evidence="4">The sequence shown here is derived from an EMBL/GenBank/DDBJ whole genome shotgun (WGS) entry which is preliminary data.</text>
</comment>
<evidence type="ECO:0000259" key="2">
    <source>
        <dbReference type="Pfam" id="PF07731"/>
    </source>
</evidence>
<dbReference type="EMBL" id="BAAAZO010000009">
    <property type="protein sequence ID" value="GAA3625622.1"/>
    <property type="molecule type" value="Genomic_DNA"/>
</dbReference>
<accession>A0ABP7A625</accession>
<reference evidence="5" key="1">
    <citation type="journal article" date="2019" name="Int. J. Syst. Evol. Microbiol.">
        <title>The Global Catalogue of Microorganisms (GCM) 10K type strain sequencing project: providing services to taxonomists for standard genome sequencing and annotation.</title>
        <authorList>
            <consortium name="The Broad Institute Genomics Platform"/>
            <consortium name="The Broad Institute Genome Sequencing Center for Infectious Disease"/>
            <person name="Wu L."/>
            <person name="Ma J."/>
        </authorList>
    </citation>
    <scope>NUCLEOTIDE SEQUENCE [LARGE SCALE GENOMIC DNA]</scope>
    <source>
        <strain evidence="5">JCM 16902</strain>
    </source>
</reference>
<dbReference type="InterPro" id="IPR011707">
    <property type="entry name" value="Cu-oxidase-like_N"/>
</dbReference>
<dbReference type="InterPro" id="IPR008972">
    <property type="entry name" value="Cupredoxin"/>
</dbReference>
<dbReference type="InterPro" id="IPR045087">
    <property type="entry name" value="Cu-oxidase_fam"/>
</dbReference>
<dbReference type="PANTHER" id="PTHR48267:SF1">
    <property type="entry name" value="BILIRUBIN OXIDASE"/>
    <property type="match status" value="1"/>
</dbReference>
<comment type="similarity">
    <text evidence="1">Belongs to the multicopper oxidase family.</text>
</comment>
<keyword evidence="5" id="KW-1185">Reference proteome</keyword>
<dbReference type="Pfam" id="PF07732">
    <property type="entry name" value="Cu-oxidase_3"/>
    <property type="match status" value="1"/>
</dbReference>
<organism evidence="4 5">
    <name type="scientific">Kineosporia mesophila</name>
    <dbReference type="NCBI Taxonomy" id="566012"/>
    <lineage>
        <taxon>Bacteria</taxon>
        <taxon>Bacillati</taxon>
        <taxon>Actinomycetota</taxon>
        <taxon>Actinomycetes</taxon>
        <taxon>Kineosporiales</taxon>
        <taxon>Kineosporiaceae</taxon>
        <taxon>Kineosporia</taxon>
    </lineage>
</organism>
<gene>
    <name evidence="4" type="ORF">GCM10022223_48490</name>
</gene>
<dbReference type="InterPro" id="IPR011706">
    <property type="entry name" value="Cu-oxidase_C"/>
</dbReference>
<evidence type="ECO:0000259" key="3">
    <source>
        <dbReference type="Pfam" id="PF07732"/>
    </source>
</evidence>
<sequence length="526" mass="57123">MPALAAPSRRDLFRIGGLALTAPVLLAGCGSGVRESANVSTQGSAGRLLPSEATLPEPFVRALPVPRVLAPVRTDGTTEYYEITQKAGNSQILDGPKTPVWGYDGTFPGPTIVSRRGARTVVRHVNELPVPVSVHLHGGRIAADQDGYPTDLLHPADAGQGDLDEQGEMVARTGARDYVYDIDQPAATLWYHDHRMDFTGPQVYRGLAGFHLVTDDVEKGLGLPEGDRDVPLLIADRSFAADGSFLYPSTDPTLTRTPGVSEDYMSGVLGDCVLVNGAPWPVMEVRAVRYRFRILNAANARRFRLRLQDGPAFVQIGSDQGLLPEPVEQVRIDVAQGERFDVVVDFSGRRAGDEVTMVNERGSGGTAQVMRFVVTGTADDPSVPPAELTGLPELETLREADVVATREFTFRRGGAQAHGLNLWTVNNLAFDPDHVIARPRLGTVEKWIVTAQNAEHPFHVHLGAFQVVARSGPGGGTRGWKDTVNLDNGGQAELLVRFDGHRGKYVLHCHNLEHEDMMMMANFEVV</sequence>
<dbReference type="RefSeq" id="WP_231484688.1">
    <property type="nucleotide sequence ID" value="NZ_BAAAZO010000009.1"/>
</dbReference>
<name>A0ABP7A625_9ACTN</name>
<dbReference type="Gene3D" id="2.60.40.420">
    <property type="entry name" value="Cupredoxins - blue copper proteins"/>
    <property type="match status" value="4"/>
</dbReference>
<dbReference type="Pfam" id="PF07731">
    <property type="entry name" value="Cu-oxidase_2"/>
    <property type="match status" value="1"/>
</dbReference>
<proteinExistence type="inferred from homology"/>
<dbReference type="PANTHER" id="PTHR48267">
    <property type="entry name" value="CUPREDOXIN SUPERFAMILY PROTEIN"/>
    <property type="match status" value="1"/>
</dbReference>
<feature type="domain" description="Plastocyanin-like" evidence="3">
    <location>
        <begin position="88"/>
        <end position="216"/>
    </location>
</feature>
<evidence type="ECO:0000313" key="5">
    <source>
        <dbReference type="Proteomes" id="UP001501074"/>
    </source>
</evidence>
<dbReference type="Proteomes" id="UP001501074">
    <property type="component" value="Unassembled WGS sequence"/>
</dbReference>